<dbReference type="Proteomes" id="UP000729733">
    <property type="component" value="Unassembled WGS sequence"/>
</dbReference>
<keyword evidence="9" id="KW-0645">Protease</keyword>
<feature type="transmembrane region" description="Helical" evidence="7">
    <location>
        <begin position="77"/>
        <end position="96"/>
    </location>
</feature>
<dbReference type="EMBL" id="JADWDC010000011">
    <property type="protein sequence ID" value="MCC0176656.1"/>
    <property type="molecule type" value="Genomic_DNA"/>
</dbReference>
<keyword evidence="4" id="KW-0378">Hydrolase</keyword>
<dbReference type="AlphaFoldDB" id="A0A964BR59"/>
<feature type="transmembrane region" description="Helical" evidence="7">
    <location>
        <begin position="12"/>
        <end position="30"/>
    </location>
</feature>
<evidence type="ECO:0000259" key="8">
    <source>
        <dbReference type="Pfam" id="PF01694"/>
    </source>
</evidence>
<proteinExistence type="inferred from homology"/>
<organism evidence="9 10">
    <name type="scientific">Waterburya agarophytonicola KI4</name>
    <dbReference type="NCBI Taxonomy" id="2874699"/>
    <lineage>
        <taxon>Bacteria</taxon>
        <taxon>Bacillati</taxon>
        <taxon>Cyanobacteriota</taxon>
        <taxon>Cyanophyceae</taxon>
        <taxon>Pleurocapsales</taxon>
        <taxon>Hyellaceae</taxon>
        <taxon>Waterburya</taxon>
        <taxon>Waterburya agarophytonicola</taxon>
    </lineage>
</organism>
<feature type="domain" description="Peptidase S54 rhomboid" evidence="8">
    <location>
        <begin position="70"/>
        <end position="225"/>
    </location>
</feature>
<dbReference type="SUPFAM" id="SSF144091">
    <property type="entry name" value="Rhomboid-like"/>
    <property type="match status" value="1"/>
</dbReference>
<evidence type="ECO:0000256" key="3">
    <source>
        <dbReference type="ARBA" id="ARBA00022692"/>
    </source>
</evidence>
<sequence length="242" mass="26569">MVPLKDENPIKITPYITYLLIAINILVFVYELSLNPERLDVFFHLFAVVPRELTGSFSGVDLHQSIPEIVTPITSQFLHAGFTHIAFNMLFLWIFGNNIEEQLGRIKFLVFYLSCGILAVFAQWFFSALSDVPSLGASGAIAGVMGAYILKFPQAKIVTLVPLGFFFPIFRIPAVYFLGFWFLEQAFNGVTSLEVTASVGMESGGVAYWAHAGGFIAGAILAPILGLFASDTSLKDASLKIE</sequence>
<evidence type="ECO:0000256" key="4">
    <source>
        <dbReference type="ARBA" id="ARBA00022801"/>
    </source>
</evidence>
<name>A0A964BR59_9CYAN</name>
<evidence type="ECO:0000256" key="7">
    <source>
        <dbReference type="SAM" id="Phobius"/>
    </source>
</evidence>
<keyword evidence="5 7" id="KW-1133">Transmembrane helix</keyword>
<dbReference type="InterPro" id="IPR050925">
    <property type="entry name" value="Rhomboid_protease_S54"/>
</dbReference>
<evidence type="ECO:0000256" key="5">
    <source>
        <dbReference type="ARBA" id="ARBA00022989"/>
    </source>
</evidence>
<keyword evidence="6 7" id="KW-0472">Membrane</keyword>
<dbReference type="InterPro" id="IPR022764">
    <property type="entry name" value="Peptidase_S54_rhomboid_dom"/>
</dbReference>
<evidence type="ECO:0000256" key="2">
    <source>
        <dbReference type="ARBA" id="ARBA00009045"/>
    </source>
</evidence>
<dbReference type="GO" id="GO:0016020">
    <property type="term" value="C:membrane"/>
    <property type="evidence" value="ECO:0007669"/>
    <property type="project" value="UniProtKB-SubCell"/>
</dbReference>
<dbReference type="GO" id="GO:0004252">
    <property type="term" value="F:serine-type endopeptidase activity"/>
    <property type="evidence" value="ECO:0007669"/>
    <property type="project" value="InterPro"/>
</dbReference>
<dbReference type="InterPro" id="IPR035952">
    <property type="entry name" value="Rhomboid-like_sf"/>
</dbReference>
<feature type="transmembrane region" description="Helical" evidence="7">
    <location>
        <begin position="157"/>
        <end position="183"/>
    </location>
</feature>
<gene>
    <name evidence="9" type="ORF">I4641_06650</name>
</gene>
<feature type="transmembrane region" description="Helical" evidence="7">
    <location>
        <begin position="132"/>
        <end position="150"/>
    </location>
</feature>
<keyword evidence="10" id="KW-1185">Reference proteome</keyword>
<accession>A0A964BR59</accession>
<dbReference type="Gene3D" id="1.20.1540.10">
    <property type="entry name" value="Rhomboid-like"/>
    <property type="match status" value="1"/>
</dbReference>
<comment type="caution">
    <text evidence="9">The sequence shown here is derived from an EMBL/GenBank/DDBJ whole genome shotgun (WGS) entry which is preliminary data.</text>
</comment>
<dbReference type="FunFam" id="1.20.1540.10:FF:000027">
    <property type="entry name" value="Rhomboid family intramembrane serine protease"/>
    <property type="match status" value="1"/>
</dbReference>
<evidence type="ECO:0000313" key="10">
    <source>
        <dbReference type="Proteomes" id="UP000729733"/>
    </source>
</evidence>
<evidence type="ECO:0000256" key="6">
    <source>
        <dbReference type="ARBA" id="ARBA00023136"/>
    </source>
</evidence>
<evidence type="ECO:0000256" key="1">
    <source>
        <dbReference type="ARBA" id="ARBA00004141"/>
    </source>
</evidence>
<comment type="subcellular location">
    <subcellularLocation>
        <location evidence="1">Membrane</location>
        <topology evidence="1">Multi-pass membrane protein</topology>
    </subcellularLocation>
</comment>
<dbReference type="Pfam" id="PF01694">
    <property type="entry name" value="Rhomboid"/>
    <property type="match status" value="1"/>
</dbReference>
<comment type="similarity">
    <text evidence="2">Belongs to the peptidase S54 family.</text>
</comment>
<evidence type="ECO:0000313" key="9">
    <source>
        <dbReference type="EMBL" id="MCC0176656.1"/>
    </source>
</evidence>
<dbReference type="PANTHER" id="PTHR43731">
    <property type="entry name" value="RHOMBOID PROTEASE"/>
    <property type="match status" value="1"/>
</dbReference>
<reference evidence="9" key="1">
    <citation type="journal article" date="2021" name="Antonie Van Leeuwenhoek">
        <title>Draft genome and description of Waterburya agarophytonicola gen. nov. sp. nov. (Pleurocapsales, Cyanobacteria): a seaweed symbiont.</title>
        <authorList>
            <person name="Bonthond G."/>
            <person name="Shalygin S."/>
            <person name="Bayer T."/>
            <person name="Weinberger F."/>
        </authorList>
    </citation>
    <scope>NUCLEOTIDE SEQUENCE</scope>
    <source>
        <strain evidence="9">KI4</strain>
    </source>
</reference>
<feature type="transmembrane region" description="Helical" evidence="7">
    <location>
        <begin position="208"/>
        <end position="230"/>
    </location>
</feature>
<protein>
    <submittedName>
        <fullName evidence="9">Rhomboid family intramembrane serine protease</fullName>
    </submittedName>
</protein>
<dbReference type="PANTHER" id="PTHR43731:SF14">
    <property type="entry name" value="PRESENILIN-ASSOCIATED RHOMBOID-LIKE PROTEIN, MITOCHONDRIAL"/>
    <property type="match status" value="1"/>
</dbReference>
<dbReference type="GO" id="GO:0006508">
    <property type="term" value="P:proteolysis"/>
    <property type="evidence" value="ECO:0007669"/>
    <property type="project" value="UniProtKB-KW"/>
</dbReference>
<keyword evidence="3 7" id="KW-0812">Transmembrane</keyword>
<dbReference type="RefSeq" id="WP_229639694.1">
    <property type="nucleotide sequence ID" value="NZ_JADWDC010000011.1"/>
</dbReference>
<feature type="transmembrane region" description="Helical" evidence="7">
    <location>
        <begin position="108"/>
        <end position="126"/>
    </location>
</feature>